<reference evidence="1 2" key="1">
    <citation type="submission" date="2011-08" db="EMBL/GenBank/DDBJ databases">
        <authorList>
            <person name="Weinstock G."/>
            <person name="Sodergren E."/>
            <person name="Clifton S."/>
            <person name="Fulton L."/>
            <person name="Fulton B."/>
            <person name="Courtney L."/>
            <person name="Fronick C."/>
            <person name="Harrison M."/>
            <person name="Strong C."/>
            <person name="Farmer C."/>
            <person name="Delahaunty K."/>
            <person name="Markovic C."/>
            <person name="Hall O."/>
            <person name="Minx P."/>
            <person name="Tomlinson C."/>
            <person name="Mitreva M."/>
            <person name="Hou S."/>
            <person name="Chen J."/>
            <person name="Wollam A."/>
            <person name="Pepin K.H."/>
            <person name="Johnson M."/>
            <person name="Bhonagiri V."/>
            <person name="Zhang X."/>
            <person name="Suruliraj S."/>
            <person name="Warren W."/>
            <person name="Chinwalla A."/>
            <person name="Mardis E.R."/>
            <person name="Wilson R.K."/>
        </authorList>
    </citation>
    <scope>NUCLEOTIDE SEQUENCE [LARGE SCALE GENOMIC DNA]</scope>
    <source>
        <strain evidence="1 2">DP7</strain>
    </source>
</reference>
<evidence type="ECO:0000313" key="1">
    <source>
        <dbReference type="EMBL" id="EHL08786.1"/>
    </source>
</evidence>
<accession>G9XHK3</accession>
<dbReference type="RefSeq" id="WP_005808570.1">
    <property type="nucleotide sequence ID" value="NZ_JH414442.1"/>
</dbReference>
<gene>
    <name evidence="1" type="ORF">HMPREF0322_00428</name>
</gene>
<dbReference type="PATRIC" id="fig|537010.4.peg.399"/>
<dbReference type="EMBL" id="AFZX01000011">
    <property type="protein sequence ID" value="EHL08786.1"/>
    <property type="molecule type" value="Genomic_DNA"/>
</dbReference>
<sequence>MTYDIVPNPRGYYELWVEGEFEGNLDSPAEAREELKTLKEEKK</sequence>
<dbReference type="AlphaFoldDB" id="G9XHK3"/>
<organism evidence="1 2">
    <name type="scientific">Desulfitobacterium hafniense DP7</name>
    <dbReference type="NCBI Taxonomy" id="537010"/>
    <lineage>
        <taxon>Bacteria</taxon>
        <taxon>Bacillati</taxon>
        <taxon>Bacillota</taxon>
        <taxon>Clostridia</taxon>
        <taxon>Eubacteriales</taxon>
        <taxon>Desulfitobacteriaceae</taxon>
        <taxon>Desulfitobacterium</taxon>
    </lineage>
</organism>
<comment type="caution">
    <text evidence="1">The sequence shown here is derived from an EMBL/GenBank/DDBJ whole genome shotgun (WGS) entry which is preliminary data.</text>
</comment>
<protein>
    <submittedName>
        <fullName evidence="1">Uncharacterized protein</fullName>
    </submittedName>
</protein>
<name>G9XHK3_DESHA</name>
<dbReference type="Proteomes" id="UP000004416">
    <property type="component" value="Unassembled WGS sequence"/>
</dbReference>
<proteinExistence type="predicted"/>
<evidence type="ECO:0000313" key="2">
    <source>
        <dbReference type="Proteomes" id="UP000004416"/>
    </source>
</evidence>
<dbReference type="HOGENOM" id="CLU_3232621_0_0_9"/>